<name>A0A518AWC5_9BACT</name>
<dbReference type="SUPFAM" id="SSF46626">
    <property type="entry name" value="Cytochrome c"/>
    <property type="match status" value="1"/>
</dbReference>
<dbReference type="GO" id="GO:0046872">
    <property type="term" value="F:metal ion binding"/>
    <property type="evidence" value="ECO:0007669"/>
    <property type="project" value="UniProtKB-KW"/>
</dbReference>
<dbReference type="PANTHER" id="PTHR35889">
    <property type="entry name" value="CYCLOINULO-OLIGOSACCHARIDE FRUCTANOTRANSFERASE-RELATED"/>
    <property type="match status" value="1"/>
</dbReference>
<evidence type="ECO:0000256" key="3">
    <source>
        <dbReference type="ARBA" id="ARBA00023004"/>
    </source>
</evidence>
<dbReference type="InterPro" id="IPR009056">
    <property type="entry name" value="Cyt_c-like_dom"/>
</dbReference>
<keyword evidence="8" id="KW-1185">Reference proteome</keyword>
<feature type="chain" id="PRO_5021714096" evidence="5">
    <location>
        <begin position="22"/>
        <end position="732"/>
    </location>
</feature>
<dbReference type="GO" id="GO:0020037">
    <property type="term" value="F:heme binding"/>
    <property type="evidence" value="ECO:0007669"/>
    <property type="project" value="InterPro"/>
</dbReference>
<evidence type="ECO:0000256" key="4">
    <source>
        <dbReference type="PROSITE-ProRule" id="PRU00433"/>
    </source>
</evidence>
<dbReference type="OrthoDB" id="127107at2"/>
<evidence type="ECO:0000313" key="7">
    <source>
        <dbReference type="EMBL" id="QDU59022.1"/>
    </source>
</evidence>
<sequence length="732" mass="80516" precursor="true">MKRVGLLTLAFGAMAFGCVVATGFAQEEEAPSGAAQFHQQVEPVLLARCLSCHGESGQAGLDLRTREQLLAGGDSGPAVAPSSASDSLLYDYVSSGQMPPDKPLSEDEVTAIKRWIEQGAYYPPQPLDPLARTTDKRAGYDWWSLQPIAKPQVPGSQAPAEWQQSPIDHFVYRRLAAAELTPSPPADPVTLLRRAKFDLLGLPPTPEEVAQFVAECQQETGQAGKVGDAAYESLIDRLLASPHYGEQWGRRWLDVIRFGESNGFERNVIHVNVWPFRDYVIRSFNNDKPFDQFIREHLAGDTMAADDPAAAMGATFLVCGPYDNVGNQDAAAAAQIRANTIDEMIRTTSEAFLGMTVGCSRCHDHKFDPISQRDYYQMYATFAGVTHNVDSLGSENRAVSETPEPWKGHYHPANGPFHVFGGGSPQQLGSLVQPASPSGIKAASTYQLASDSPEADRRQALADWLVADDNPLPVRVVVNRLWQGHFGRGIVATPSDFGFLGGEPTHPELLDWLASELRTNGWHLKPLHKQIMLSATYRQSSEYRPAMAQVDGDSTLLWRYPPRRLAAEEIRDAMLAVAGELDPQMGGPGFRLFRYVQDNVATYHPLDVHGPETYRRSVYQHRARATQIDLMTEFDAPDCAFAVPRRSSTTTPLQALTLLNHDFTLKMSEALAERLAAASEDPHEQVALAFELAFARPPAPDEAEAAVRLVETHGLPAFGRAMFNANPFLYLD</sequence>
<dbReference type="GO" id="GO:0009055">
    <property type="term" value="F:electron transfer activity"/>
    <property type="evidence" value="ECO:0007669"/>
    <property type="project" value="InterPro"/>
</dbReference>
<dbReference type="Pfam" id="PF07583">
    <property type="entry name" value="PSCyt2"/>
    <property type="match status" value="1"/>
</dbReference>
<feature type="domain" description="Cytochrome c" evidence="6">
    <location>
        <begin position="28"/>
        <end position="242"/>
    </location>
</feature>
<dbReference type="InterPro" id="IPR022655">
    <property type="entry name" value="DUF1553"/>
</dbReference>
<dbReference type="Pfam" id="PF07587">
    <property type="entry name" value="PSD1"/>
    <property type="match status" value="1"/>
</dbReference>
<gene>
    <name evidence="7" type="ORF">Pan181_52630</name>
</gene>
<dbReference type="RefSeq" id="WP_145251641.1">
    <property type="nucleotide sequence ID" value="NZ_CP036278.1"/>
</dbReference>
<proteinExistence type="predicted"/>
<dbReference type="Pfam" id="PF07635">
    <property type="entry name" value="PSCyt1"/>
    <property type="match status" value="1"/>
</dbReference>
<dbReference type="KEGG" id="amuc:Pan181_52630"/>
<dbReference type="PROSITE" id="PS51007">
    <property type="entry name" value="CYTC"/>
    <property type="match status" value="1"/>
</dbReference>
<evidence type="ECO:0000313" key="8">
    <source>
        <dbReference type="Proteomes" id="UP000315750"/>
    </source>
</evidence>
<keyword evidence="5" id="KW-0732">Signal</keyword>
<keyword evidence="3 4" id="KW-0408">Iron</keyword>
<evidence type="ECO:0000256" key="5">
    <source>
        <dbReference type="SAM" id="SignalP"/>
    </source>
</evidence>
<dbReference type="Proteomes" id="UP000315750">
    <property type="component" value="Chromosome"/>
</dbReference>
<evidence type="ECO:0000256" key="1">
    <source>
        <dbReference type="ARBA" id="ARBA00022617"/>
    </source>
</evidence>
<dbReference type="EMBL" id="CP036278">
    <property type="protein sequence ID" value="QDU59022.1"/>
    <property type="molecule type" value="Genomic_DNA"/>
</dbReference>
<organism evidence="7 8">
    <name type="scientific">Aeoliella mucimassa</name>
    <dbReference type="NCBI Taxonomy" id="2527972"/>
    <lineage>
        <taxon>Bacteria</taxon>
        <taxon>Pseudomonadati</taxon>
        <taxon>Planctomycetota</taxon>
        <taxon>Planctomycetia</taxon>
        <taxon>Pirellulales</taxon>
        <taxon>Lacipirellulaceae</taxon>
        <taxon>Aeoliella</taxon>
    </lineage>
</organism>
<dbReference type="AlphaFoldDB" id="A0A518AWC5"/>
<evidence type="ECO:0000259" key="6">
    <source>
        <dbReference type="PROSITE" id="PS51007"/>
    </source>
</evidence>
<dbReference type="InterPro" id="IPR011429">
    <property type="entry name" value="Cyt_c_Planctomycete-type"/>
</dbReference>
<dbReference type="PROSITE" id="PS51257">
    <property type="entry name" value="PROKAR_LIPOPROTEIN"/>
    <property type="match status" value="1"/>
</dbReference>
<accession>A0A518AWC5</accession>
<feature type="signal peptide" evidence="5">
    <location>
        <begin position="1"/>
        <end position="21"/>
    </location>
</feature>
<dbReference type="InterPro" id="IPR036909">
    <property type="entry name" value="Cyt_c-like_dom_sf"/>
</dbReference>
<evidence type="ECO:0000256" key="2">
    <source>
        <dbReference type="ARBA" id="ARBA00022723"/>
    </source>
</evidence>
<dbReference type="InterPro" id="IPR011444">
    <property type="entry name" value="DUF1549"/>
</dbReference>
<keyword evidence="1 4" id="KW-0349">Heme</keyword>
<protein>
    <submittedName>
        <fullName evidence="7">Planctomycete cytochrome C</fullName>
    </submittedName>
</protein>
<reference evidence="7 8" key="1">
    <citation type="submission" date="2019-02" db="EMBL/GenBank/DDBJ databases">
        <title>Deep-cultivation of Planctomycetes and their phenomic and genomic characterization uncovers novel biology.</title>
        <authorList>
            <person name="Wiegand S."/>
            <person name="Jogler M."/>
            <person name="Boedeker C."/>
            <person name="Pinto D."/>
            <person name="Vollmers J."/>
            <person name="Rivas-Marin E."/>
            <person name="Kohn T."/>
            <person name="Peeters S.H."/>
            <person name="Heuer A."/>
            <person name="Rast P."/>
            <person name="Oberbeckmann S."/>
            <person name="Bunk B."/>
            <person name="Jeske O."/>
            <person name="Meyerdierks A."/>
            <person name="Storesund J.E."/>
            <person name="Kallscheuer N."/>
            <person name="Luecker S."/>
            <person name="Lage O.M."/>
            <person name="Pohl T."/>
            <person name="Merkel B.J."/>
            <person name="Hornburger P."/>
            <person name="Mueller R.-W."/>
            <person name="Bruemmer F."/>
            <person name="Labrenz M."/>
            <person name="Spormann A.M."/>
            <person name="Op den Camp H."/>
            <person name="Overmann J."/>
            <person name="Amann R."/>
            <person name="Jetten M.S.M."/>
            <person name="Mascher T."/>
            <person name="Medema M.H."/>
            <person name="Devos D.P."/>
            <person name="Kaster A.-K."/>
            <person name="Ovreas L."/>
            <person name="Rohde M."/>
            <person name="Galperin M.Y."/>
            <person name="Jogler C."/>
        </authorList>
    </citation>
    <scope>NUCLEOTIDE SEQUENCE [LARGE SCALE GENOMIC DNA]</scope>
    <source>
        <strain evidence="7 8">Pan181</strain>
    </source>
</reference>
<keyword evidence="2 4" id="KW-0479">Metal-binding</keyword>
<dbReference type="PANTHER" id="PTHR35889:SF3">
    <property type="entry name" value="F-BOX DOMAIN-CONTAINING PROTEIN"/>
    <property type="match status" value="1"/>
</dbReference>